<keyword evidence="1" id="KW-1133">Transmembrane helix</keyword>
<name>A0A1F6B0S3_9BACT</name>
<sequence length="221" mass="24060">MDESPFSHSHSVLGIPLEFAFAVFALLVSVNMLYLDILVFGEISKRNEAPNAITIQPTPDPTADQSCPQACLTKIQEVSVNDGVIPTITPPKKPLSNIASAVKEFFVPFGSGSGSSTDWENVPGLETTIDTKNYPELKTVTFEATIRIPTGNQSAYVRLYNVTDKHPVWFSDISTEGGITKLVISSPIALDAGNKTYQVQLKTSLGYPSNIDQSRLRILTQ</sequence>
<dbReference type="AlphaFoldDB" id="A0A1F6B0S3"/>
<feature type="transmembrane region" description="Helical" evidence="1">
    <location>
        <begin position="20"/>
        <end position="40"/>
    </location>
</feature>
<keyword evidence="1" id="KW-0472">Membrane</keyword>
<accession>A0A1F6B0S3</accession>
<evidence type="ECO:0000256" key="1">
    <source>
        <dbReference type="SAM" id="Phobius"/>
    </source>
</evidence>
<reference evidence="2 3" key="1">
    <citation type="journal article" date="2016" name="Nat. Commun.">
        <title>Thousands of microbial genomes shed light on interconnected biogeochemical processes in an aquifer system.</title>
        <authorList>
            <person name="Anantharaman K."/>
            <person name="Brown C.T."/>
            <person name="Hug L.A."/>
            <person name="Sharon I."/>
            <person name="Castelle C.J."/>
            <person name="Probst A.J."/>
            <person name="Thomas B.C."/>
            <person name="Singh A."/>
            <person name="Wilkins M.J."/>
            <person name="Karaoz U."/>
            <person name="Brodie E.L."/>
            <person name="Williams K.H."/>
            <person name="Hubbard S.S."/>
            <person name="Banfield J.F."/>
        </authorList>
    </citation>
    <scope>NUCLEOTIDE SEQUENCE [LARGE SCALE GENOMIC DNA]</scope>
</reference>
<comment type="caution">
    <text evidence="2">The sequence shown here is derived from an EMBL/GenBank/DDBJ whole genome shotgun (WGS) entry which is preliminary data.</text>
</comment>
<dbReference type="Proteomes" id="UP000176450">
    <property type="component" value="Unassembled WGS sequence"/>
</dbReference>
<protein>
    <submittedName>
        <fullName evidence="2">Uncharacterized protein</fullName>
    </submittedName>
</protein>
<dbReference type="EMBL" id="MFJX01000034">
    <property type="protein sequence ID" value="OGG30525.1"/>
    <property type="molecule type" value="Genomic_DNA"/>
</dbReference>
<keyword evidence="1" id="KW-0812">Transmembrane</keyword>
<organism evidence="2 3">
    <name type="scientific">Candidatus Gottesmanbacteria bacterium RIFCSPLOWO2_01_FULL_46_9</name>
    <dbReference type="NCBI Taxonomy" id="1798394"/>
    <lineage>
        <taxon>Bacteria</taxon>
        <taxon>Candidatus Gottesmaniibacteriota</taxon>
    </lineage>
</organism>
<evidence type="ECO:0000313" key="3">
    <source>
        <dbReference type="Proteomes" id="UP000176450"/>
    </source>
</evidence>
<gene>
    <name evidence="2" type="ORF">A3A63_04440</name>
</gene>
<proteinExistence type="predicted"/>
<evidence type="ECO:0000313" key="2">
    <source>
        <dbReference type="EMBL" id="OGG30525.1"/>
    </source>
</evidence>